<proteinExistence type="predicted"/>
<comment type="caution">
    <text evidence="1">The sequence shown here is derived from an EMBL/GenBank/DDBJ whole genome shotgun (WGS) entry which is preliminary data.</text>
</comment>
<evidence type="ECO:0000313" key="1">
    <source>
        <dbReference type="EMBL" id="RAK22841.1"/>
    </source>
</evidence>
<name>A0A327YQQ3_9RHOB</name>
<gene>
    <name evidence="1" type="ORF">ATI53_100218</name>
</gene>
<keyword evidence="2" id="KW-1185">Reference proteome</keyword>
<evidence type="ECO:0000313" key="2">
    <source>
        <dbReference type="Proteomes" id="UP000249165"/>
    </source>
</evidence>
<sequence>MSLVAAVPSVTGTAGVTRIPARVRTIAAEMAERPRDQKTRHREKAQGLHKVFVHEDDRVERGHAMGSVTGAATAVFHKIGAAQ</sequence>
<protein>
    <submittedName>
        <fullName evidence="1">Uncharacterized protein</fullName>
    </submittedName>
</protein>
<dbReference type="EMBL" id="QLMG01000002">
    <property type="protein sequence ID" value="RAK22841.1"/>
    <property type="molecule type" value="Genomic_DNA"/>
</dbReference>
<dbReference type="AlphaFoldDB" id="A0A327YQQ3"/>
<accession>A0A327YQQ3</accession>
<reference evidence="1 2" key="1">
    <citation type="submission" date="2018-06" db="EMBL/GenBank/DDBJ databases">
        <title>Genomic Encyclopedia of Archaeal and Bacterial Type Strains, Phase II (KMG-II): from individual species to whole genera.</title>
        <authorList>
            <person name="Goeker M."/>
        </authorList>
    </citation>
    <scope>NUCLEOTIDE SEQUENCE [LARGE SCALE GENOMIC DNA]</scope>
    <source>
        <strain evidence="1 2">DSM 22011</strain>
    </source>
</reference>
<organism evidence="1 2">
    <name type="scientific">Salipiger aestuarii</name>
    <dbReference type="NCBI Taxonomy" id="568098"/>
    <lineage>
        <taxon>Bacteria</taxon>
        <taxon>Pseudomonadati</taxon>
        <taxon>Pseudomonadota</taxon>
        <taxon>Alphaproteobacteria</taxon>
        <taxon>Rhodobacterales</taxon>
        <taxon>Roseobacteraceae</taxon>
        <taxon>Salipiger</taxon>
    </lineage>
</organism>
<dbReference type="Proteomes" id="UP000249165">
    <property type="component" value="Unassembled WGS sequence"/>
</dbReference>